<keyword evidence="7" id="KW-1185">Reference proteome</keyword>
<dbReference type="Proteomes" id="UP001521222">
    <property type="component" value="Unassembled WGS sequence"/>
</dbReference>
<keyword evidence="3" id="KW-0067">ATP-binding</keyword>
<dbReference type="InterPro" id="IPR024185">
    <property type="entry name" value="FTHF_cligase-like_sf"/>
</dbReference>
<comment type="similarity">
    <text evidence="1">Belongs to the 5-formyltetrahydrofolate cyclo-ligase family.</text>
</comment>
<dbReference type="Gene3D" id="3.40.50.10420">
    <property type="entry name" value="NagB/RpiA/CoA transferase-like"/>
    <property type="match status" value="1"/>
</dbReference>
<evidence type="ECO:0000313" key="6">
    <source>
        <dbReference type="EMBL" id="KAL1605937.1"/>
    </source>
</evidence>
<dbReference type="InterPro" id="IPR002698">
    <property type="entry name" value="FTHF_cligase"/>
</dbReference>
<reference evidence="6 7" key="1">
    <citation type="submission" date="2024-02" db="EMBL/GenBank/DDBJ databases">
        <title>De novo assembly and annotation of 12 fungi associated with fruit tree decline syndrome in Ontario, Canada.</title>
        <authorList>
            <person name="Sulman M."/>
            <person name="Ellouze W."/>
            <person name="Ilyukhin E."/>
        </authorList>
    </citation>
    <scope>NUCLEOTIDE SEQUENCE [LARGE SCALE GENOMIC DNA]</scope>
    <source>
        <strain evidence="6 7">M97-236</strain>
    </source>
</reference>
<dbReference type="SUPFAM" id="SSF100950">
    <property type="entry name" value="NagB/RpiA/CoA transferase-like"/>
    <property type="match status" value="1"/>
</dbReference>
<comment type="catalytic activity">
    <reaction evidence="4">
        <text>(6S)-5-formyl-5,6,7,8-tetrahydrofolate + ATP = (6R)-5,10-methenyltetrahydrofolate + ADP + phosphate</text>
        <dbReference type="Rhea" id="RHEA:10488"/>
        <dbReference type="ChEBI" id="CHEBI:30616"/>
        <dbReference type="ChEBI" id="CHEBI:43474"/>
        <dbReference type="ChEBI" id="CHEBI:57455"/>
        <dbReference type="ChEBI" id="CHEBI:57457"/>
        <dbReference type="ChEBI" id="CHEBI:456216"/>
        <dbReference type="EC" id="6.3.3.2"/>
    </reaction>
</comment>
<dbReference type="PANTHER" id="PTHR23407:SF1">
    <property type="entry name" value="5-FORMYLTETRAHYDROFOLATE CYCLO-LIGASE"/>
    <property type="match status" value="1"/>
</dbReference>
<evidence type="ECO:0000313" key="7">
    <source>
        <dbReference type="Proteomes" id="UP001521222"/>
    </source>
</evidence>
<protein>
    <recommendedName>
        <fullName evidence="5">5-formyltetrahydrofolate cyclo-ligase</fullName>
        <ecNumber evidence="5">6.3.3.2</ecNumber>
    </recommendedName>
</protein>
<comment type="caution">
    <text evidence="6">The sequence shown here is derived from an EMBL/GenBank/DDBJ whole genome shotgun (WGS) entry which is preliminary data.</text>
</comment>
<dbReference type="InterPro" id="IPR037171">
    <property type="entry name" value="NagB/RpiA_transferase-like"/>
</dbReference>
<dbReference type="EC" id="6.3.3.2" evidence="5"/>
<sequence length="228" mass="25112">MAAIVAVKKEMRKNIKAILRDISDAAAATQTIHATKALLALPEYKAAQRISVYLSMPTGEINTSNIVRDALDQGKKVFVPYTYNLDERVEGQPKSIMDMVELSSMKDFESLEADKWGIPTPSKDSISSRANCFGTTGITNGKTQDITDGLDLIVMPGMAFDSSFGRLGHGKGFYDFFLSRCHQALRMPFRVGLSLTEQLLPPNESVPMDQSDFRLDALITGDGELRRA</sequence>
<dbReference type="PANTHER" id="PTHR23407">
    <property type="entry name" value="ATPASE INHIBITOR/5-FORMYLTETRAHYDROFOLATE CYCLO-LIGASE"/>
    <property type="match status" value="1"/>
</dbReference>
<evidence type="ECO:0000256" key="4">
    <source>
        <dbReference type="ARBA" id="ARBA00036539"/>
    </source>
</evidence>
<gene>
    <name evidence="6" type="ORF">SLS59_003059</name>
</gene>
<accession>A0ABR3RPU6</accession>
<name>A0ABR3RPU6_9PLEO</name>
<dbReference type="PIRSF" id="PIRSF006806">
    <property type="entry name" value="FTHF_cligase"/>
    <property type="match status" value="1"/>
</dbReference>
<proteinExistence type="inferred from homology"/>
<organism evidence="6 7">
    <name type="scientific">Nothophoma quercina</name>
    <dbReference type="NCBI Taxonomy" id="749835"/>
    <lineage>
        <taxon>Eukaryota</taxon>
        <taxon>Fungi</taxon>
        <taxon>Dikarya</taxon>
        <taxon>Ascomycota</taxon>
        <taxon>Pezizomycotina</taxon>
        <taxon>Dothideomycetes</taxon>
        <taxon>Pleosporomycetidae</taxon>
        <taxon>Pleosporales</taxon>
        <taxon>Pleosporineae</taxon>
        <taxon>Didymellaceae</taxon>
        <taxon>Nothophoma</taxon>
    </lineage>
</organism>
<evidence type="ECO:0000256" key="1">
    <source>
        <dbReference type="ARBA" id="ARBA00010638"/>
    </source>
</evidence>
<evidence type="ECO:0000256" key="5">
    <source>
        <dbReference type="ARBA" id="ARBA00038966"/>
    </source>
</evidence>
<dbReference type="EMBL" id="JAKIXB020000008">
    <property type="protein sequence ID" value="KAL1605937.1"/>
    <property type="molecule type" value="Genomic_DNA"/>
</dbReference>
<dbReference type="Pfam" id="PF01812">
    <property type="entry name" value="5-FTHF_cyc-lig"/>
    <property type="match status" value="1"/>
</dbReference>
<evidence type="ECO:0000256" key="3">
    <source>
        <dbReference type="ARBA" id="ARBA00022840"/>
    </source>
</evidence>
<evidence type="ECO:0000256" key="2">
    <source>
        <dbReference type="ARBA" id="ARBA00022741"/>
    </source>
</evidence>
<keyword evidence="2" id="KW-0547">Nucleotide-binding</keyword>